<proteinExistence type="inferred from homology"/>
<name>A0A1M5DHX8_9BACT</name>
<dbReference type="OrthoDB" id="7626281at2"/>
<evidence type="ECO:0000256" key="11">
    <source>
        <dbReference type="ARBA" id="ARBA00023303"/>
    </source>
</evidence>
<comment type="subcellular location">
    <subcellularLocation>
        <location evidence="1">Membrane</location>
        <topology evidence="1">Multi-pass membrane protein</topology>
    </subcellularLocation>
</comment>
<dbReference type="GO" id="GO:0015252">
    <property type="term" value="F:proton channel activity"/>
    <property type="evidence" value="ECO:0007669"/>
    <property type="project" value="InterPro"/>
</dbReference>
<evidence type="ECO:0000256" key="6">
    <source>
        <dbReference type="ARBA" id="ARBA00022826"/>
    </source>
</evidence>
<feature type="transmembrane region" description="Helical" evidence="13">
    <location>
        <begin position="165"/>
        <end position="198"/>
    </location>
</feature>
<reference evidence="14 15" key="1">
    <citation type="submission" date="2016-11" db="EMBL/GenBank/DDBJ databases">
        <authorList>
            <person name="Jaros S."/>
            <person name="Januszkiewicz K."/>
            <person name="Wedrychowicz H."/>
        </authorList>
    </citation>
    <scope>NUCLEOTIDE SEQUENCE [LARGE SCALE GENOMIC DNA]</scope>
    <source>
        <strain evidence="14 15">DSM 18119</strain>
    </source>
</reference>
<keyword evidence="8 13" id="KW-1133">Transmembrane helix</keyword>
<evidence type="ECO:0000313" key="15">
    <source>
        <dbReference type="Proteomes" id="UP000184048"/>
    </source>
</evidence>
<feature type="transmembrane region" description="Helical" evidence="13">
    <location>
        <begin position="12"/>
        <end position="29"/>
    </location>
</feature>
<dbReference type="GO" id="GO:0016020">
    <property type="term" value="C:membrane"/>
    <property type="evidence" value="ECO:0007669"/>
    <property type="project" value="UniProtKB-SubCell"/>
</dbReference>
<keyword evidence="5 13" id="KW-0812">Transmembrane</keyword>
<sequence>MKIATTRVETFSDGVIAIILTIMVLALKLPDYNHGDSKWGMRHYLLQILPYFVSYAFSFMMIGIFWIHHHHMFHLLKRTDEKLLWLNLIFLFWMSLIPITTAVVGANPRLSESLAVYGFVMLMTTVSFAYMRSYTIKKDLVHQAEDRAMNKKIRIVSIKAKTKSYIVALVYLVSIPLAYISIYLAYACFIISAIVFFIPDGIDDERLAEKIIENNQ</sequence>
<evidence type="ECO:0000256" key="8">
    <source>
        <dbReference type="ARBA" id="ARBA00022989"/>
    </source>
</evidence>
<keyword evidence="4" id="KW-0633">Potassium transport</keyword>
<evidence type="ECO:0000256" key="7">
    <source>
        <dbReference type="ARBA" id="ARBA00022958"/>
    </source>
</evidence>
<evidence type="ECO:0000313" key="14">
    <source>
        <dbReference type="EMBL" id="SHF66362.1"/>
    </source>
</evidence>
<dbReference type="GO" id="GO:0005267">
    <property type="term" value="F:potassium channel activity"/>
    <property type="evidence" value="ECO:0007669"/>
    <property type="project" value="UniProtKB-KW"/>
</dbReference>
<dbReference type="InterPro" id="IPR010617">
    <property type="entry name" value="TMEM175-like"/>
</dbReference>
<gene>
    <name evidence="14" type="ORF">SAMN02745131_03225</name>
</gene>
<evidence type="ECO:0000256" key="4">
    <source>
        <dbReference type="ARBA" id="ARBA00022538"/>
    </source>
</evidence>
<keyword evidence="9" id="KW-0406">Ion transport</keyword>
<keyword evidence="10 13" id="KW-0472">Membrane</keyword>
<evidence type="ECO:0000256" key="1">
    <source>
        <dbReference type="ARBA" id="ARBA00004141"/>
    </source>
</evidence>
<evidence type="ECO:0000256" key="9">
    <source>
        <dbReference type="ARBA" id="ARBA00023065"/>
    </source>
</evidence>
<keyword evidence="3" id="KW-0813">Transport</keyword>
<evidence type="ECO:0000256" key="13">
    <source>
        <dbReference type="SAM" id="Phobius"/>
    </source>
</evidence>
<organism evidence="14 15">
    <name type="scientific">Flavisolibacter ginsengisoli DSM 18119</name>
    <dbReference type="NCBI Taxonomy" id="1121884"/>
    <lineage>
        <taxon>Bacteria</taxon>
        <taxon>Pseudomonadati</taxon>
        <taxon>Bacteroidota</taxon>
        <taxon>Chitinophagia</taxon>
        <taxon>Chitinophagales</taxon>
        <taxon>Chitinophagaceae</taxon>
        <taxon>Flavisolibacter</taxon>
    </lineage>
</organism>
<comment type="catalytic activity">
    <reaction evidence="12">
        <text>K(+)(in) = K(+)(out)</text>
        <dbReference type="Rhea" id="RHEA:29463"/>
        <dbReference type="ChEBI" id="CHEBI:29103"/>
    </reaction>
</comment>
<protein>
    <submittedName>
        <fullName evidence="14">Uncharacterized membrane protein</fullName>
    </submittedName>
</protein>
<keyword evidence="7" id="KW-0630">Potassium</keyword>
<dbReference type="Proteomes" id="UP000184048">
    <property type="component" value="Unassembled WGS sequence"/>
</dbReference>
<feature type="transmembrane region" description="Helical" evidence="13">
    <location>
        <begin position="88"/>
        <end position="108"/>
    </location>
</feature>
<accession>A0A1M5DHX8</accession>
<evidence type="ECO:0000256" key="10">
    <source>
        <dbReference type="ARBA" id="ARBA00023136"/>
    </source>
</evidence>
<evidence type="ECO:0000256" key="12">
    <source>
        <dbReference type="ARBA" id="ARBA00034430"/>
    </source>
</evidence>
<dbReference type="EMBL" id="FQUU01000015">
    <property type="protein sequence ID" value="SHF66362.1"/>
    <property type="molecule type" value="Genomic_DNA"/>
</dbReference>
<feature type="transmembrane region" description="Helical" evidence="13">
    <location>
        <begin position="49"/>
        <end position="67"/>
    </location>
</feature>
<comment type="similarity">
    <text evidence="2">Belongs to the TMEM175 family.</text>
</comment>
<dbReference type="RefSeq" id="WP_072836370.1">
    <property type="nucleotide sequence ID" value="NZ_FQUU01000015.1"/>
</dbReference>
<keyword evidence="11" id="KW-0407">Ion channel</keyword>
<evidence type="ECO:0000256" key="2">
    <source>
        <dbReference type="ARBA" id="ARBA00006920"/>
    </source>
</evidence>
<evidence type="ECO:0000256" key="5">
    <source>
        <dbReference type="ARBA" id="ARBA00022692"/>
    </source>
</evidence>
<evidence type="ECO:0000256" key="3">
    <source>
        <dbReference type="ARBA" id="ARBA00022448"/>
    </source>
</evidence>
<dbReference type="AlphaFoldDB" id="A0A1M5DHX8"/>
<dbReference type="Pfam" id="PF06736">
    <property type="entry name" value="TMEM175"/>
    <property type="match status" value="1"/>
</dbReference>
<keyword evidence="15" id="KW-1185">Reference proteome</keyword>
<feature type="transmembrane region" description="Helical" evidence="13">
    <location>
        <begin position="114"/>
        <end position="131"/>
    </location>
</feature>
<keyword evidence="6" id="KW-0631">Potassium channel</keyword>
<dbReference type="STRING" id="1121884.SAMN02745131_03225"/>
<dbReference type="PANTHER" id="PTHR31462:SF5">
    <property type="entry name" value="ENDOSOMAL_LYSOSOMAL PROTON CHANNEL TMEM175"/>
    <property type="match status" value="1"/>
</dbReference>
<dbReference type="PANTHER" id="PTHR31462">
    <property type="entry name" value="ENDOSOMAL/LYSOSOMAL POTASSIUM CHANNEL TMEM175"/>
    <property type="match status" value="1"/>
</dbReference>